<feature type="domain" description="Ketosynthase family 3 (KS3)" evidence="4">
    <location>
        <begin position="1"/>
        <end position="392"/>
    </location>
</feature>
<dbReference type="PANTHER" id="PTHR11712:SF320">
    <property type="entry name" value="BETA-KETOACYL SYNTHASE"/>
    <property type="match status" value="1"/>
</dbReference>
<dbReference type="GO" id="GO:0005829">
    <property type="term" value="C:cytosol"/>
    <property type="evidence" value="ECO:0007669"/>
    <property type="project" value="TreeGrafter"/>
</dbReference>
<dbReference type="NCBIfam" id="NF006618">
    <property type="entry name" value="PRK09185.1"/>
    <property type="match status" value="1"/>
</dbReference>
<accession>A0A848GWS5</accession>
<keyword evidence="2 3" id="KW-0808">Transferase</keyword>
<dbReference type="InterPro" id="IPR018201">
    <property type="entry name" value="Ketoacyl_synth_AS"/>
</dbReference>
<evidence type="ECO:0000256" key="3">
    <source>
        <dbReference type="RuleBase" id="RU003694"/>
    </source>
</evidence>
<dbReference type="Pfam" id="PF00109">
    <property type="entry name" value="ketoacyl-synt"/>
    <property type="match status" value="1"/>
</dbReference>
<dbReference type="InterPro" id="IPR000794">
    <property type="entry name" value="Beta-ketoacyl_synthase"/>
</dbReference>
<comment type="similarity">
    <text evidence="1 3">Belongs to the thiolase-like superfamily. Beta-ketoacyl-ACP synthases family.</text>
</comment>
<dbReference type="GO" id="GO:0004315">
    <property type="term" value="F:3-oxoacyl-[acyl-carrier-protein] synthase activity"/>
    <property type="evidence" value="ECO:0007669"/>
    <property type="project" value="InterPro"/>
</dbReference>
<dbReference type="PROSITE" id="PS52004">
    <property type="entry name" value="KS3_2"/>
    <property type="match status" value="1"/>
</dbReference>
<dbReference type="AlphaFoldDB" id="A0A848GWS5"/>
<organism evidence="5 6">
    <name type="scientific">Ramlibacter agri</name>
    <dbReference type="NCBI Taxonomy" id="2728837"/>
    <lineage>
        <taxon>Bacteria</taxon>
        <taxon>Pseudomonadati</taxon>
        <taxon>Pseudomonadota</taxon>
        <taxon>Betaproteobacteria</taxon>
        <taxon>Burkholderiales</taxon>
        <taxon>Comamonadaceae</taxon>
        <taxon>Ramlibacter</taxon>
    </lineage>
</organism>
<dbReference type="Proteomes" id="UP000541185">
    <property type="component" value="Unassembled WGS sequence"/>
</dbReference>
<dbReference type="EMBL" id="JABBFX010000001">
    <property type="protein sequence ID" value="NML42587.1"/>
    <property type="molecule type" value="Genomic_DNA"/>
</dbReference>
<dbReference type="RefSeq" id="WP_169416791.1">
    <property type="nucleotide sequence ID" value="NZ_JABBFX010000001.1"/>
</dbReference>
<dbReference type="GO" id="GO:0006633">
    <property type="term" value="P:fatty acid biosynthetic process"/>
    <property type="evidence" value="ECO:0007669"/>
    <property type="project" value="InterPro"/>
</dbReference>
<evidence type="ECO:0000256" key="2">
    <source>
        <dbReference type="ARBA" id="ARBA00022679"/>
    </source>
</evidence>
<keyword evidence="6" id="KW-1185">Reference proteome</keyword>
<sequence length="393" mass="40488">MSAVYLHHAAWISALGRGSAARDALFALQEARGVAATDAYTPGRVLHLGRVHEALPALDDEPVAFRSRTNALLAALLPELREPVEAAKARFGPQRIAIVLGVSAAGLQEGVAAAKRFREQGDWPESYDYAQQEMGNAPEYLARALGVQGPAYTISTACSSGAKALAAAARLLNAGIVDAVIAGGVDALSGFTIAGFSALESVSAERCNPLSAQRKGINIGEGAGVFLVGRDAGPVRLAGWGESSDAHHMSAPEPGGRGAIAAMQQALQRAQLAPAQVDYVNLHGTATPQNDAMESLAVAQVLGLDVPVSSTKPLTGHTLAAAGAVEAAACWHTLVDNPRGLLPPHWWDGARDAALPPVRVAEPGAALGRAPRHILSNSFAFGGSNACLLLASE</sequence>
<dbReference type="InterPro" id="IPR014031">
    <property type="entry name" value="Ketoacyl_synth_C"/>
</dbReference>
<evidence type="ECO:0000313" key="6">
    <source>
        <dbReference type="Proteomes" id="UP000541185"/>
    </source>
</evidence>
<name>A0A848GWS5_9BURK</name>
<evidence type="ECO:0000313" key="5">
    <source>
        <dbReference type="EMBL" id="NML42587.1"/>
    </source>
</evidence>
<dbReference type="PANTHER" id="PTHR11712">
    <property type="entry name" value="POLYKETIDE SYNTHASE-RELATED"/>
    <property type="match status" value="1"/>
</dbReference>
<evidence type="ECO:0000259" key="4">
    <source>
        <dbReference type="PROSITE" id="PS52004"/>
    </source>
</evidence>
<dbReference type="PROSITE" id="PS00606">
    <property type="entry name" value="KS3_1"/>
    <property type="match status" value="1"/>
</dbReference>
<dbReference type="Pfam" id="PF02801">
    <property type="entry name" value="Ketoacyl-synt_C"/>
    <property type="match status" value="1"/>
</dbReference>
<gene>
    <name evidence="5" type="ORF">HHL11_02420</name>
</gene>
<dbReference type="InterPro" id="IPR020841">
    <property type="entry name" value="PKS_Beta-ketoAc_synthase_dom"/>
</dbReference>
<dbReference type="SMART" id="SM00825">
    <property type="entry name" value="PKS_KS"/>
    <property type="match status" value="1"/>
</dbReference>
<dbReference type="InterPro" id="IPR016039">
    <property type="entry name" value="Thiolase-like"/>
</dbReference>
<proteinExistence type="inferred from homology"/>
<dbReference type="Gene3D" id="3.40.47.10">
    <property type="match status" value="2"/>
</dbReference>
<evidence type="ECO:0000256" key="1">
    <source>
        <dbReference type="ARBA" id="ARBA00008467"/>
    </source>
</evidence>
<reference evidence="5 6" key="1">
    <citation type="submission" date="2020-04" db="EMBL/GenBank/DDBJ databases">
        <title>Ramlibacter sp. G-1-2-2 isolated from soil.</title>
        <authorList>
            <person name="Dahal R.H."/>
        </authorList>
    </citation>
    <scope>NUCLEOTIDE SEQUENCE [LARGE SCALE GENOMIC DNA]</scope>
    <source>
        <strain evidence="5 6">G-1-2-2</strain>
    </source>
</reference>
<protein>
    <submittedName>
        <fullName evidence="5">Beta-ketoacyl-ACP synthase</fullName>
    </submittedName>
</protein>
<comment type="caution">
    <text evidence="5">The sequence shown here is derived from an EMBL/GenBank/DDBJ whole genome shotgun (WGS) entry which is preliminary data.</text>
</comment>
<dbReference type="SUPFAM" id="SSF53901">
    <property type="entry name" value="Thiolase-like"/>
    <property type="match status" value="2"/>
</dbReference>
<dbReference type="InterPro" id="IPR014030">
    <property type="entry name" value="Ketoacyl_synth_N"/>
</dbReference>